<sequence>MKRRPILTTLRATEIWTEMLWFRRELYSDDKFFKMTDVWETLCNDFEKWTMRTYRSNQLEDFKRKAGVVALDDRVTLTADEKLIANAKHGCKLSNFILAHELGHLALDHHARGAVVKNFQLFSGANGMCNVPPTLEELETNYAAVFFQCGAALEDTCWSPIQLAHRAFSDVEYVKKAQAVVRLDVFQRELRRPKPKRERVIL</sequence>
<name>A0A1M7BTS8_9RHOB</name>
<proteinExistence type="predicted"/>
<reference evidence="2" key="1">
    <citation type="submission" date="2016-11" db="EMBL/GenBank/DDBJ databases">
        <authorList>
            <person name="Varghese N."/>
            <person name="Submissions S."/>
        </authorList>
    </citation>
    <scope>NUCLEOTIDE SEQUENCE [LARGE SCALE GENOMIC DNA]</scope>
    <source>
        <strain evidence="2">DSM 29327</strain>
    </source>
</reference>
<dbReference type="AlphaFoldDB" id="A0A1M7BTS8"/>
<dbReference type="Proteomes" id="UP000184191">
    <property type="component" value="Unassembled WGS sequence"/>
</dbReference>
<protein>
    <recommendedName>
        <fullName evidence="3">IrrE N-terminal-like domain-containing protein</fullName>
    </recommendedName>
</protein>
<evidence type="ECO:0000313" key="2">
    <source>
        <dbReference type="Proteomes" id="UP000184191"/>
    </source>
</evidence>
<organism evidence="1 2">
    <name type="scientific">Roseovarius marisflavi</name>
    <dbReference type="NCBI Taxonomy" id="1054996"/>
    <lineage>
        <taxon>Bacteria</taxon>
        <taxon>Pseudomonadati</taxon>
        <taxon>Pseudomonadota</taxon>
        <taxon>Alphaproteobacteria</taxon>
        <taxon>Rhodobacterales</taxon>
        <taxon>Roseobacteraceae</taxon>
        <taxon>Roseovarius</taxon>
    </lineage>
</organism>
<dbReference type="STRING" id="1054996.SAMN05444414_12114"/>
<dbReference type="OrthoDB" id="7743499at2"/>
<accession>A0A1M7BTS8</accession>
<evidence type="ECO:0008006" key="3">
    <source>
        <dbReference type="Google" id="ProtNLM"/>
    </source>
</evidence>
<gene>
    <name evidence="1" type="ORF">SAMN05444414_12114</name>
</gene>
<dbReference type="EMBL" id="FRBN01000021">
    <property type="protein sequence ID" value="SHL58425.1"/>
    <property type="molecule type" value="Genomic_DNA"/>
</dbReference>
<keyword evidence="2" id="KW-1185">Reference proteome</keyword>
<dbReference type="RefSeq" id="WP_139279369.1">
    <property type="nucleotide sequence ID" value="NZ_FRBN01000021.1"/>
</dbReference>
<evidence type="ECO:0000313" key="1">
    <source>
        <dbReference type="EMBL" id="SHL58425.1"/>
    </source>
</evidence>